<evidence type="ECO:0000313" key="3">
    <source>
        <dbReference type="Proteomes" id="UP000658997"/>
    </source>
</evidence>
<feature type="region of interest" description="Disordered" evidence="1">
    <location>
        <begin position="980"/>
        <end position="999"/>
    </location>
</feature>
<protein>
    <submittedName>
        <fullName evidence="2">Uncharacterized protein</fullName>
    </submittedName>
</protein>
<comment type="caution">
    <text evidence="2">The sequence shown here is derived from an EMBL/GenBank/DDBJ whole genome shotgun (WGS) entry which is preliminary data.</text>
</comment>
<proteinExistence type="predicted"/>
<feature type="compositionally biased region" description="Polar residues" evidence="1">
    <location>
        <begin position="980"/>
        <end position="995"/>
    </location>
</feature>
<feature type="compositionally biased region" description="Polar residues" evidence="1">
    <location>
        <begin position="81"/>
        <end position="90"/>
    </location>
</feature>
<gene>
    <name evidence="2" type="ORF">UBRO2_01571</name>
</gene>
<feature type="region of interest" description="Disordered" evidence="1">
    <location>
        <begin position="1"/>
        <end position="20"/>
    </location>
</feature>
<dbReference type="EMBL" id="ULHB01000021">
    <property type="protein sequence ID" value="SYW76734.1"/>
    <property type="molecule type" value="Genomic_DNA"/>
</dbReference>
<keyword evidence="3" id="KW-1185">Reference proteome</keyword>
<feature type="region of interest" description="Disordered" evidence="1">
    <location>
        <begin position="946"/>
        <end position="966"/>
    </location>
</feature>
<dbReference type="Proteomes" id="UP000658997">
    <property type="component" value="Unassembled WGS sequence"/>
</dbReference>
<evidence type="ECO:0000313" key="2">
    <source>
        <dbReference type="EMBL" id="SYW76734.1"/>
    </source>
</evidence>
<name>A0A8H8TRB9_9BASI</name>
<feature type="region of interest" description="Disordered" evidence="1">
    <location>
        <begin position="583"/>
        <end position="655"/>
    </location>
</feature>
<evidence type="ECO:0000256" key="1">
    <source>
        <dbReference type="SAM" id="MobiDB-lite"/>
    </source>
</evidence>
<sequence length="1085" mass="115771">MSPSTADVAPTPAGPSRFAISNSASTSNMFAKSPVKHTSMISAVTVADRARRFQSASSSSSSSTTTTTAVPFTHKPARPANSITRNSPPMISSELAPFTTYTASSPVLLSSEAGTSSSGATLAHEGLETAVVATIKHARRISVSTPMHRRARSDVSLLDPMLSKETPKTTSIKKTANPPTIRMSFVAELDELTAKLEASRPRSKTLANPSYRGRSSELKQSIAEESMHLRLCSSTETIRGTLYATNARGIAAIANTHNRIEVSPCLSDDGSIDWHTFVSGSYAAAPVQMRGPISITDLAFPMSNRKRVYESKLCKADSPTLNEEATWLEEELARCSSDEEDGDEYESQGTVRHSMGEEYLTPDGSPLLSPVNLTAAPEVEIMGLSIQDVSLVLPGAAKEEKASDSLLEQVAMHEACIATLRSLGKEKREQASAAAVAACASNRGLGLPSMPSRMSSLTVPSFPHPTLRNATSNGDFTSTQCSDSAALFGEDTEDASMSTMADMGHSTPSNDMFFFTDSAGERRASAASYLSTDSTASADISIASHGSSLLYSSHLAAPGMERRESADTVISTRSSIASSYCNEKVQGPVKPSRSPFRMNSMPLPPLPQQQGEGCETPQPSFSQGEAQLVKPPRSPLRMNAMPLPPLPQETVEGKPRASILRQASRRRKEAAEHPQLPARLGSLDAVVAAAPKEQQVKEEFPDRLLSDWMAATSNAASAEQVIDNVSVEPIPLNERIQKADGTTYLPGIGQIVASSPDVPMLNIPVYPRTHVRKRLGLQPSPWLLSDAPLPPLPPSAGMTKSTTLKSKLSGRLGISAIPDTPESSIRGERKMSESSSKPNVLGRMRRSSGKSESDRARLSSAAALTAAELPAAWKDRIVSAAKRPSMDMRRPSIASITSNITCTTHSSCSTTAIATQAAKGSTLLPKARDEVRSRSSLGFRKMLSSITAVSDSPPTSTETDSKESGEVKRLEALAANTFESPKSAGQTLQSNSSLRRTAGAKVAQQEKLASFIELSDESEQSSDEAEIEMTKVRGRKDLTKMFGASQVEISQPQLRSTGVVKGGEGEKKWTASLGRSATKKRSGLW</sequence>
<reference evidence="2" key="1">
    <citation type="submission" date="2018-08" db="EMBL/GenBank/DDBJ databases">
        <authorList>
            <person name="Guldener U."/>
        </authorList>
    </citation>
    <scope>NUCLEOTIDE SEQUENCE</scope>
    <source>
        <strain evidence="2">UB2</strain>
    </source>
</reference>
<feature type="region of interest" description="Disordered" evidence="1">
    <location>
        <begin position="1054"/>
        <end position="1085"/>
    </location>
</feature>
<feature type="compositionally biased region" description="Low complexity" evidence="1">
    <location>
        <begin position="55"/>
        <end position="69"/>
    </location>
</feature>
<organism evidence="2 3">
    <name type="scientific">Ustilago bromivora</name>
    <dbReference type="NCBI Taxonomy" id="307758"/>
    <lineage>
        <taxon>Eukaryota</taxon>
        <taxon>Fungi</taxon>
        <taxon>Dikarya</taxon>
        <taxon>Basidiomycota</taxon>
        <taxon>Ustilaginomycotina</taxon>
        <taxon>Ustilaginomycetes</taxon>
        <taxon>Ustilaginales</taxon>
        <taxon>Ustilaginaceae</taxon>
        <taxon>Ustilago</taxon>
    </lineage>
</organism>
<feature type="region of interest" description="Disordered" evidence="1">
    <location>
        <begin position="796"/>
        <end position="856"/>
    </location>
</feature>
<dbReference type="AlphaFoldDB" id="A0A8H8TRB9"/>
<accession>A0A8H8TRB9</accession>
<feature type="region of interest" description="Disordered" evidence="1">
    <location>
        <begin position="53"/>
        <end position="91"/>
    </location>
</feature>